<dbReference type="SUPFAM" id="SSF53448">
    <property type="entry name" value="Nucleotide-diphospho-sugar transferases"/>
    <property type="match status" value="1"/>
</dbReference>
<gene>
    <name evidence="9" type="primary">LOC117361040</name>
</gene>
<dbReference type="GO" id="GO:0000139">
    <property type="term" value="C:Golgi membrane"/>
    <property type="evidence" value="ECO:0007669"/>
    <property type="project" value="UniProtKB-SubCell"/>
</dbReference>
<name>A0A6P8QWK8_GEOSA</name>
<evidence type="ECO:0000256" key="5">
    <source>
        <dbReference type="ARBA" id="ARBA00023034"/>
    </source>
</evidence>
<dbReference type="Proteomes" id="UP000515159">
    <property type="component" value="Chromosome 1"/>
</dbReference>
<dbReference type="InterPro" id="IPR051981">
    <property type="entry name" value="Glycosyltransf_32"/>
</dbReference>
<evidence type="ECO:0000259" key="7">
    <source>
        <dbReference type="Pfam" id="PF04572"/>
    </source>
</evidence>
<sequence length="334" mass="39145">MKSSIICSLSLVFVLICSTLYWINIEPLWTLHKFMNKQFMTKQFIAEGIIKPDHGIFFVETTEKLEPSSLAVCAVESASQTYPNRTIYFFMKGLAKGEKIKKSSFFKAIPLLLSIKNIHILPLDFEEVFNNTPLYSWYQKVNPAWETFWTHVSADGFRLAMIWKYGGIYMDTDIISLKPVPEVDFLAFENFETINNAAFGFQRHDEFLWDCMEDFVKNYRGNLWGQQGPRLLTRVIKSQCEISGFKDIGDITCRNISIMNTKRFYPLLYSAWERYFQVWNPHDTFNNSYGLHLWNYMNKSFKKVIAGSNSLAENLFMKHCPLTYKFIVKHTSRK</sequence>
<keyword evidence="8" id="KW-1185">Reference proteome</keyword>
<evidence type="ECO:0000313" key="8">
    <source>
        <dbReference type="Proteomes" id="UP000515159"/>
    </source>
</evidence>
<proteinExistence type="inferred from homology"/>
<comment type="similarity">
    <text evidence="2">Belongs to the glycosyltransferase 32 family.</text>
</comment>
<keyword evidence="6" id="KW-0472">Membrane</keyword>
<dbReference type="Pfam" id="PF04488">
    <property type="entry name" value="Gly_transf_sug"/>
    <property type="match status" value="1"/>
</dbReference>
<dbReference type="RefSeq" id="XP_033801764.1">
    <property type="nucleotide sequence ID" value="XM_033945873.1"/>
</dbReference>
<evidence type="ECO:0000256" key="3">
    <source>
        <dbReference type="ARBA" id="ARBA00022676"/>
    </source>
</evidence>
<comment type="subcellular location">
    <subcellularLocation>
        <location evidence="1">Golgi apparatus membrane</location>
        <topology evidence="1">Single-pass type II membrane protein</topology>
    </subcellularLocation>
</comment>
<evidence type="ECO:0000256" key="2">
    <source>
        <dbReference type="ARBA" id="ARBA00009003"/>
    </source>
</evidence>
<keyword evidence="5" id="KW-0333">Golgi apparatus</keyword>
<dbReference type="InterPro" id="IPR029044">
    <property type="entry name" value="Nucleotide-diphossugar_trans"/>
</dbReference>
<keyword evidence="3" id="KW-0328">Glycosyltransferase</keyword>
<dbReference type="InterPro" id="IPR007652">
    <property type="entry name" value="A1-4-GlycosylTfrase_dom"/>
</dbReference>
<dbReference type="InterPro" id="IPR007577">
    <property type="entry name" value="GlycoTrfase_DXD_sugar-bd_CS"/>
</dbReference>
<feature type="domain" description="Alpha 1,4-glycosyltransferase" evidence="7">
    <location>
        <begin position="201"/>
        <end position="326"/>
    </location>
</feature>
<dbReference type="PANTHER" id="PTHR12042:SF16">
    <property type="entry name" value="ALPHA-1,4-N-ACETYLGLUCOSAMINYLTRANSFERASE"/>
    <property type="match status" value="1"/>
</dbReference>
<accession>A0A6P8QWK8</accession>
<evidence type="ECO:0000256" key="4">
    <source>
        <dbReference type="ARBA" id="ARBA00022679"/>
    </source>
</evidence>
<dbReference type="GeneID" id="117361040"/>
<dbReference type="GO" id="GO:0006493">
    <property type="term" value="P:protein O-linked glycosylation"/>
    <property type="evidence" value="ECO:0007669"/>
    <property type="project" value="TreeGrafter"/>
</dbReference>
<protein>
    <submittedName>
        <fullName evidence="9">Alpha-1,4-N-acetylglucosaminyltransferase-like</fullName>
    </submittedName>
</protein>
<dbReference type="Gene3D" id="3.90.550.20">
    <property type="match status" value="1"/>
</dbReference>
<dbReference type="InParanoid" id="A0A6P8QWK8"/>
<keyword evidence="4" id="KW-0808">Transferase</keyword>
<reference evidence="9" key="1">
    <citation type="submission" date="2025-08" db="UniProtKB">
        <authorList>
            <consortium name="RefSeq"/>
        </authorList>
    </citation>
    <scope>IDENTIFICATION</scope>
</reference>
<dbReference type="Pfam" id="PF04572">
    <property type="entry name" value="Gb3_synth"/>
    <property type="match status" value="1"/>
</dbReference>
<dbReference type="PANTHER" id="PTHR12042">
    <property type="entry name" value="LACTOSYLCERAMIDE 4-ALPHA-GALACTOSYLTRANSFERASE ALPHA- 1,4-GALACTOSYLTRANSFERASE"/>
    <property type="match status" value="1"/>
</dbReference>
<dbReference type="GO" id="GO:0008375">
    <property type="term" value="F:acetylglucosaminyltransferase activity"/>
    <property type="evidence" value="ECO:0007669"/>
    <property type="project" value="TreeGrafter"/>
</dbReference>
<evidence type="ECO:0000256" key="1">
    <source>
        <dbReference type="ARBA" id="ARBA00004323"/>
    </source>
</evidence>
<organism evidence="8 9">
    <name type="scientific">Geotrypetes seraphini</name>
    <name type="common">Gaboon caecilian</name>
    <name type="synonym">Caecilia seraphini</name>
    <dbReference type="NCBI Taxonomy" id="260995"/>
    <lineage>
        <taxon>Eukaryota</taxon>
        <taxon>Metazoa</taxon>
        <taxon>Chordata</taxon>
        <taxon>Craniata</taxon>
        <taxon>Vertebrata</taxon>
        <taxon>Euteleostomi</taxon>
        <taxon>Amphibia</taxon>
        <taxon>Gymnophiona</taxon>
        <taxon>Geotrypetes</taxon>
    </lineage>
</organism>
<evidence type="ECO:0000256" key="6">
    <source>
        <dbReference type="ARBA" id="ARBA00023136"/>
    </source>
</evidence>
<dbReference type="OrthoDB" id="407609at2759"/>
<dbReference type="KEGG" id="gsh:117361040"/>
<dbReference type="AlphaFoldDB" id="A0A6P8QWK8"/>
<evidence type="ECO:0000313" key="9">
    <source>
        <dbReference type="RefSeq" id="XP_033801764.1"/>
    </source>
</evidence>